<dbReference type="PANTHER" id="PTHR13003">
    <property type="entry name" value="NUP107-RELATED"/>
    <property type="match status" value="1"/>
</dbReference>
<keyword evidence="5 8" id="KW-0811">Translocation</keyword>
<evidence type="ECO:0000313" key="10">
    <source>
        <dbReference type="Proteomes" id="UP001331761"/>
    </source>
</evidence>
<dbReference type="PANTHER" id="PTHR13003:SF2">
    <property type="entry name" value="NUCLEAR PORE COMPLEX PROTEIN NUP107"/>
    <property type="match status" value="1"/>
</dbReference>
<keyword evidence="4" id="KW-0653">Protein transport</keyword>
<evidence type="ECO:0000256" key="5">
    <source>
        <dbReference type="ARBA" id="ARBA00023010"/>
    </source>
</evidence>
<evidence type="ECO:0000256" key="1">
    <source>
        <dbReference type="ARBA" id="ARBA00009510"/>
    </source>
</evidence>
<evidence type="ECO:0000256" key="2">
    <source>
        <dbReference type="ARBA" id="ARBA00022448"/>
    </source>
</evidence>
<keyword evidence="7 8" id="KW-0539">Nucleus</keyword>
<dbReference type="GO" id="GO:0031965">
    <property type="term" value="C:nuclear membrane"/>
    <property type="evidence" value="ECO:0007669"/>
    <property type="project" value="UniProtKB-SubCell"/>
</dbReference>
<protein>
    <recommendedName>
        <fullName evidence="8">Nuclear pore complex protein</fullName>
    </recommendedName>
</protein>
<comment type="caution">
    <text evidence="9">The sequence shown here is derived from an EMBL/GenBank/DDBJ whole genome shotgun (WGS) entry which is preliminary data.</text>
</comment>
<feature type="non-terminal residue" evidence="9">
    <location>
        <position position="505"/>
    </location>
</feature>
<keyword evidence="2 8" id="KW-0813">Transport</keyword>
<dbReference type="InterPro" id="IPR007252">
    <property type="entry name" value="Nup84/Nup107"/>
</dbReference>
<evidence type="ECO:0000256" key="8">
    <source>
        <dbReference type="RuleBase" id="RU365072"/>
    </source>
</evidence>
<dbReference type="Gene3D" id="1.10.3450.20">
    <property type="match status" value="1"/>
</dbReference>
<dbReference type="Gene3D" id="1.20.190.50">
    <property type="match status" value="1"/>
</dbReference>
<dbReference type="GO" id="GO:0006406">
    <property type="term" value="P:mRNA export from nucleus"/>
    <property type="evidence" value="ECO:0007669"/>
    <property type="project" value="TreeGrafter"/>
</dbReference>
<accession>A0AAN8G0V6</accession>
<dbReference type="GO" id="GO:0000973">
    <property type="term" value="P:post-transcriptional tethering of RNA polymerase II gene DNA at nuclear periphery"/>
    <property type="evidence" value="ECO:0007669"/>
    <property type="project" value="TreeGrafter"/>
</dbReference>
<sequence length="505" mass="57463">MNIFHDCCNALEYLGSNAVTDEIRHAYGAYRCFAALVTESNLLQEYGIDRGDSFLASLIAEDQDFRLVYSYTSVNQVLWRWCHDGATDSKGFGELAYQIMDIKELSSMSRSYINRTVKGKKVGIDPDSMLSAPEDANFEKLIRVMFSLLRCGRFEEAMKLSGDMSVPWLIPLIRSQQLLMDSSLVSADLTKQKAARFHFRKLFYQTLVKAISETKYSIGIRMVFAALAGDWQFLLPLAVNVDDRIWCYANAAVQARLNAALGIEHPIFAPTTVEGIFEAVATSEPSPYYVLMSFMIRGAWDEAVNWMYSYCVNLEKKPGSDPQSLYRFFGLVTSVFRVLKYDHDEDHGKNLVGRMIDVLLQKELFSLIPLYASLLPNDDALKAIWNVMPFAKSDGDRISFIAALNDAGFDGEQIAFEFGRFRVVEMVDHADHLRWIYACDDKKLVNAVTETNNDWGRCEQLKSLRERCYANMLNMLLRDLGMCDDAETILDVLTELADEELELYK</sequence>
<evidence type="ECO:0000313" key="9">
    <source>
        <dbReference type="EMBL" id="KAK5978478.1"/>
    </source>
</evidence>
<dbReference type="Pfam" id="PF04121">
    <property type="entry name" value="Nup84_Nup100"/>
    <property type="match status" value="1"/>
</dbReference>
<keyword evidence="10" id="KW-1185">Reference proteome</keyword>
<dbReference type="GO" id="GO:0017056">
    <property type="term" value="F:structural constituent of nuclear pore"/>
    <property type="evidence" value="ECO:0007669"/>
    <property type="project" value="UniProtKB-UniRule"/>
</dbReference>
<comment type="subunit">
    <text evidence="8">Part of the nuclear pore complex (NPC).</text>
</comment>
<dbReference type="GO" id="GO:0006606">
    <property type="term" value="P:protein import into nucleus"/>
    <property type="evidence" value="ECO:0007669"/>
    <property type="project" value="TreeGrafter"/>
</dbReference>
<name>A0AAN8G0V6_TRICO</name>
<dbReference type="Proteomes" id="UP001331761">
    <property type="component" value="Unassembled WGS sequence"/>
</dbReference>
<proteinExistence type="inferred from homology"/>
<organism evidence="9 10">
    <name type="scientific">Trichostrongylus colubriformis</name>
    <name type="common">Black scour worm</name>
    <dbReference type="NCBI Taxonomy" id="6319"/>
    <lineage>
        <taxon>Eukaryota</taxon>
        <taxon>Metazoa</taxon>
        <taxon>Ecdysozoa</taxon>
        <taxon>Nematoda</taxon>
        <taxon>Chromadorea</taxon>
        <taxon>Rhabditida</taxon>
        <taxon>Rhabditina</taxon>
        <taxon>Rhabditomorpha</taxon>
        <taxon>Strongyloidea</taxon>
        <taxon>Trichostrongylidae</taxon>
        <taxon>Trichostrongylus</taxon>
    </lineage>
</organism>
<dbReference type="GO" id="GO:0031080">
    <property type="term" value="C:nuclear pore outer ring"/>
    <property type="evidence" value="ECO:0007669"/>
    <property type="project" value="TreeGrafter"/>
</dbReference>
<keyword evidence="8" id="KW-0472">Membrane</keyword>
<evidence type="ECO:0000256" key="4">
    <source>
        <dbReference type="ARBA" id="ARBA00022927"/>
    </source>
</evidence>
<keyword evidence="6 8" id="KW-0906">Nuclear pore complex</keyword>
<evidence type="ECO:0000256" key="6">
    <source>
        <dbReference type="ARBA" id="ARBA00023132"/>
    </source>
</evidence>
<comment type="subcellular location">
    <subcellularLocation>
        <location evidence="8">Nucleus</location>
        <location evidence="8">Nuclear pore complex</location>
    </subcellularLocation>
    <subcellularLocation>
        <location evidence="8">Nucleus membrane</location>
    </subcellularLocation>
</comment>
<dbReference type="AlphaFoldDB" id="A0AAN8G0V6"/>
<comment type="function">
    <text evidence="8">Functions as a component of the nuclear pore complex (NPC).</text>
</comment>
<keyword evidence="3" id="KW-0509">mRNA transport</keyword>
<evidence type="ECO:0000256" key="3">
    <source>
        <dbReference type="ARBA" id="ARBA00022816"/>
    </source>
</evidence>
<evidence type="ECO:0000256" key="7">
    <source>
        <dbReference type="ARBA" id="ARBA00023242"/>
    </source>
</evidence>
<dbReference type="EMBL" id="WIXE01009384">
    <property type="protein sequence ID" value="KAK5978478.1"/>
    <property type="molecule type" value="Genomic_DNA"/>
</dbReference>
<comment type="similarity">
    <text evidence="1 8">Belongs to the nucleoporin Nup84/Nup107 family.</text>
</comment>
<gene>
    <name evidence="9" type="ORF">GCK32_011865</name>
</gene>
<reference evidence="9 10" key="1">
    <citation type="submission" date="2019-10" db="EMBL/GenBank/DDBJ databases">
        <title>Assembly and Annotation for the nematode Trichostrongylus colubriformis.</title>
        <authorList>
            <person name="Martin J."/>
        </authorList>
    </citation>
    <scope>NUCLEOTIDE SEQUENCE [LARGE SCALE GENOMIC DNA]</scope>
    <source>
        <strain evidence="9">G859</strain>
        <tissue evidence="9">Whole worm</tissue>
    </source>
</reference>